<evidence type="ECO:0000313" key="1">
    <source>
        <dbReference type="EMBL" id="KAK9722122.1"/>
    </source>
</evidence>
<name>A0AAW1KPV5_POPJA</name>
<accession>A0AAW1KPV5</accession>
<sequence length="193" mass="21859">MKIGYFLKRNFAIIYKQPNLIRKVKLHSVHSYGISSVRTVLKFTTEEKDKLESLVKRFEEHFKPRSNLAHELFIGGQQPNESVDQFITETINRTKNCELGTLEYSGVTDAGSGVTDDKIRQRLLENDELTLENAILLSKSIEAPQVQSEAIEGTEGDVNILNRSVMKGFSKNTKICKKCGYQRGFEACRAIKA</sequence>
<evidence type="ECO:0000313" key="2">
    <source>
        <dbReference type="Proteomes" id="UP001458880"/>
    </source>
</evidence>
<protein>
    <recommendedName>
        <fullName evidence="3">Retrotransposon gag domain-containing protein</fullName>
    </recommendedName>
</protein>
<dbReference type="EMBL" id="JASPKY010000191">
    <property type="protein sequence ID" value="KAK9722122.1"/>
    <property type="molecule type" value="Genomic_DNA"/>
</dbReference>
<evidence type="ECO:0008006" key="3">
    <source>
        <dbReference type="Google" id="ProtNLM"/>
    </source>
</evidence>
<gene>
    <name evidence="1" type="ORF">QE152_g19807</name>
</gene>
<organism evidence="1 2">
    <name type="scientific">Popillia japonica</name>
    <name type="common">Japanese beetle</name>
    <dbReference type="NCBI Taxonomy" id="7064"/>
    <lineage>
        <taxon>Eukaryota</taxon>
        <taxon>Metazoa</taxon>
        <taxon>Ecdysozoa</taxon>
        <taxon>Arthropoda</taxon>
        <taxon>Hexapoda</taxon>
        <taxon>Insecta</taxon>
        <taxon>Pterygota</taxon>
        <taxon>Neoptera</taxon>
        <taxon>Endopterygota</taxon>
        <taxon>Coleoptera</taxon>
        <taxon>Polyphaga</taxon>
        <taxon>Scarabaeiformia</taxon>
        <taxon>Scarabaeidae</taxon>
        <taxon>Rutelinae</taxon>
        <taxon>Popillia</taxon>
    </lineage>
</organism>
<reference evidence="1 2" key="1">
    <citation type="journal article" date="2024" name="BMC Genomics">
        <title>De novo assembly and annotation of Popillia japonica's genome with initial clues to its potential as an invasive pest.</title>
        <authorList>
            <person name="Cucini C."/>
            <person name="Boschi S."/>
            <person name="Funari R."/>
            <person name="Cardaioli E."/>
            <person name="Iannotti N."/>
            <person name="Marturano G."/>
            <person name="Paoli F."/>
            <person name="Bruttini M."/>
            <person name="Carapelli A."/>
            <person name="Frati F."/>
            <person name="Nardi F."/>
        </authorList>
    </citation>
    <scope>NUCLEOTIDE SEQUENCE [LARGE SCALE GENOMIC DNA]</scope>
    <source>
        <strain evidence="1">DMR45628</strain>
    </source>
</reference>
<comment type="caution">
    <text evidence="1">The sequence shown here is derived from an EMBL/GenBank/DDBJ whole genome shotgun (WGS) entry which is preliminary data.</text>
</comment>
<keyword evidence="2" id="KW-1185">Reference proteome</keyword>
<dbReference type="AlphaFoldDB" id="A0AAW1KPV5"/>
<proteinExistence type="predicted"/>
<dbReference type="PANTHER" id="PTHR33198">
    <property type="entry name" value="ANK_REP_REGION DOMAIN-CONTAINING PROTEIN-RELATED"/>
    <property type="match status" value="1"/>
</dbReference>
<dbReference type="Proteomes" id="UP001458880">
    <property type="component" value="Unassembled WGS sequence"/>
</dbReference>